<dbReference type="InterPro" id="IPR009906">
    <property type="entry name" value="D-Glu_cyclase"/>
</dbReference>
<gene>
    <name evidence="5" type="ORF">HNR10_004583</name>
</gene>
<dbReference type="AlphaFoldDB" id="A0A7Z0ERS3"/>
<evidence type="ECO:0000313" key="6">
    <source>
        <dbReference type="Proteomes" id="UP000572051"/>
    </source>
</evidence>
<dbReference type="GO" id="GO:0016829">
    <property type="term" value="F:lyase activity"/>
    <property type="evidence" value="ECO:0007669"/>
    <property type="project" value="UniProtKB-KW"/>
</dbReference>
<accession>A0A7Z0ERS3</accession>
<dbReference type="FunFam" id="3.30.2040.10:FF:000001">
    <property type="entry name" value="D-glutamate cyclase, mitochondrial"/>
    <property type="match status" value="1"/>
</dbReference>
<protein>
    <recommendedName>
        <fullName evidence="3">Putative hydro-lyase HNR10_004583</fullName>
        <ecNumber evidence="3">4.2.1.-</ecNumber>
    </recommendedName>
</protein>
<proteinExistence type="inferred from homology"/>
<dbReference type="InterPro" id="IPR038021">
    <property type="entry name" value="Putative_hydro-lyase"/>
</dbReference>
<organism evidence="5 6">
    <name type="scientific">Nocardiopsis aegyptia</name>
    <dbReference type="NCBI Taxonomy" id="220378"/>
    <lineage>
        <taxon>Bacteria</taxon>
        <taxon>Bacillati</taxon>
        <taxon>Actinomycetota</taxon>
        <taxon>Actinomycetes</taxon>
        <taxon>Streptosporangiales</taxon>
        <taxon>Nocardiopsidaceae</taxon>
        <taxon>Nocardiopsis</taxon>
    </lineage>
</organism>
<dbReference type="EC" id="4.2.1.-" evidence="3"/>
<keyword evidence="6" id="KW-1185">Reference proteome</keyword>
<dbReference type="EMBL" id="JACCFS010000001">
    <property type="protein sequence ID" value="NYJ36702.1"/>
    <property type="molecule type" value="Genomic_DNA"/>
</dbReference>
<dbReference type="Proteomes" id="UP000572051">
    <property type="component" value="Unassembled WGS sequence"/>
</dbReference>
<dbReference type="Gene3D" id="3.40.1640.10">
    <property type="entry name" value="PSTPO5379-like"/>
    <property type="match status" value="1"/>
</dbReference>
<evidence type="ECO:0000256" key="2">
    <source>
        <dbReference type="ARBA" id="ARBA00023239"/>
    </source>
</evidence>
<keyword evidence="2 3" id="KW-0456">Lyase</keyword>
<dbReference type="InterPro" id="IPR016938">
    <property type="entry name" value="UPF0317"/>
</dbReference>
<evidence type="ECO:0000256" key="1">
    <source>
        <dbReference type="ARBA" id="ARBA00007896"/>
    </source>
</evidence>
<dbReference type="PANTHER" id="PTHR32022:SF10">
    <property type="entry name" value="D-GLUTAMATE CYCLASE, MITOCHONDRIAL"/>
    <property type="match status" value="1"/>
</dbReference>
<name>A0A7Z0ERS3_9ACTN</name>
<comment type="similarity">
    <text evidence="1 3">Belongs to the D-glutamate cyclase family.</text>
</comment>
<dbReference type="SUPFAM" id="SSF160920">
    <property type="entry name" value="PSTPO5379-like"/>
    <property type="match status" value="1"/>
</dbReference>
<evidence type="ECO:0000256" key="3">
    <source>
        <dbReference type="HAMAP-Rule" id="MF_01830"/>
    </source>
</evidence>
<dbReference type="Gene3D" id="3.30.2040.10">
    <property type="entry name" value="PSTPO5379-like domain"/>
    <property type="match status" value="1"/>
</dbReference>
<dbReference type="PANTHER" id="PTHR32022">
    <property type="entry name" value="D-GLUTAMATE CYCLASE, MITOCHONDRIAL"/>
    <property type="match status" value="1"/>
</dbReference>
<sequence>MTDPQEDEMTTPAEPTPAEQSLAETIPAERTPAEGSPARLSPSRARALFREGLRAPTAGYSAGYAQANLIALPREAAFDFLLFAQRNPKPCPVLDVTEPGETSASVFGGDLRTDLPAYRVYRHGELVEERTEVADLWREDLVAFLLGCSFTFEAPLLEAGIPVRHLEAGTNAAMYVTDRQCRPAGRFRGPLVVSMRPVPADRVADAVRVTSRYPAVHGAPVHVGDPAALGIADLDAPDYGDRVEVRPGEIPVFWACGVTPQAAVAASAPEFAIGHAPGHMAITDVRDSTYQVP</sequence>
<dbReference type="HAMAP" id="MF_01830">
    <property type="entry name" value="Hydro_lyase"/>
    <property type="match status" value="1"/>
</dbReference>
<reference evidence="5 6" key="1">
    <citation type="submission" date="2020-07" db="EMBL/GenBank/DDBJ databases">
        <title>Sequencing the genomes of 1000 actinobacteria strains.</title>
        <authorList>
            <person name="Klenk H.-P."/>
        </authorList>
    </citation>
    <scope>NUCLEOTIDE SEQUENCE [LARGE SCALE GENOMIC DNA]</scope>
    <source>
        <strain evidence="5 6">DSM 44442</strain>
    </source>
</reference>
<dbReference type="NCBIfam" id="NF003969">
    <property type="entry name" value="PRK05463.1"/>
    <property type="match status" value="1"/>
</dbReference>
<dbReference type="Pfam" id="PF07286">
    <property type="entry name" value="D-Glu_cyclase"/>
    <property type="match status" value="1"/>
</dbReference>
<feature type="region of interest" description="Disordered" evidence="4">
    <location>
        <begin position="1"/>
        <end position="42"/>
    </location>
</feature>
<comment type="caution">
    <text evidence="5">The sequence shown here is derived from an EMBL/GenBank/DDBJ whole genome shotgun (WGS) entry which is preliminary data.</text>
</comment>
<dbReference type="PIRSF" id="PIRSF029755">
    <property type="entry name" value="UCP029755"/>
    <property type="match status" value="1"/>
</dbReference>
<dbReference type="RefSeq" id="WP_312889388.1">
    <property type="nucleotide sequence ID" value="NZ_JACCFS010000001.1"/>
</dbReference>
<evidence type="ECO:0000256" key="4">
    <source>
        <dbReference type="SAM" id="MobiDB-lite"/>
    </source>
</evidence>
<evidence type="ECO:0000313" key="5">
    <source>
        <dbReference type="EMBL" id="NYJ36702.1"/>
    </source>
</evidence>